<keyword evidence="1" id="KW-0732">Signal</keyword>
<proteinExistence type="predicted"/>
<evidence type="ECO:0000259" key="2">
    <source>
        <dbReference type="Pfam" id="PF13568"/>
    </source>
</evidence>
<dbReference type="Proteomes" id="UP000634043">
    <property type="component" value="Unassembled WGS sequence"/>
</dbReference>
<dbReference type="SUPFAM" id="SSF56925">
    <property type="entry name" value="OMPA-like"/>
    <property type="match status" value="1"/>
</dbReference>
<evidence type="ECO:0000313" key="3">
    <source>
        <dbReference type="EMBL" id="GGG21533.1"/>
    </source>
</evidence>
<name>A0ABQ1WAV3_9BACT</name>
<feature type="chain" id="PRO_5046456466" description="Outer membrane protein beta-barrel domain-containing protein" evidence="1">
    <location>
        <begin position="21"/>
        <end position="412"/>
    </location>
</feature>
<dbReference type="RefSeq" id="WP_188502034.1">
    <property type="nucleotide sequence ID" value="NZ_BMFP01000005.1"/>
</dbReference>
<dbReference type="EMBL" id="BMFP01000005">
    <property type="protein sequence ID" value="GGG21533.1"/>
    <property type="molecule type" value="Genomic_DNA"/>
</dbReference>
<feature type="domain" description="Outer membrane protein beta-barrel" evidence="2">
    <location>
        <begin position="259"/>
        <end position="392"/>
    </location>
</feature>
<dbReference type="InterPro" id="IPR011250">
    <property type="entry name" value="OMP/PagP_B-barrel"/>
</dbReference>
<sequence length="412" mass="46345">MKQFYLISLLTFLVVAPTFAQKDFRAGYIVRNSDTLQGYVDYRGAVRNSKTTTFKANLSAPEQAYSPDQLAGYGFVKENKVYEAQTIPGDGEQPVQRLFLQVLTKGRASLYTYRDDLDLDHFYLSKDGGDLVELKENVYNKKDPKTGKTFRMVDKLYLGVMGSAFADCPTMSEERFRNITFRHSGLTKIVNDYNECMDSNQYVQPSRKTKVKPYPVLFFSKPALQMTGEHPYSKASFHNTGLGLGGGVALEVANPAISEKLTLILELLYTPYHFEGVIKDVNNSGRTTQHDILLDLHYLKVPAQLRYTFPKGKLRPFASAGISYSYAISTNRVETKNSTFHNTSYTEVSEAMPGSIFKQYMFGAQAGIGVLYPMQNRALLIETRYETTEGISNIRSLASSVKGFSIMAGYRF</sequence>
<evidence type="ECO:0000313" key="4">
    <source>
        <dbReference type="Proteomes" id="UP000634043"/>
    </source>
</evidence>
<gene>
    <name evidence="3" type="ORF">GCM10011323_26840</name>
</gene>
<dbReference type="InterPro" id="IPR025665">
    <property type="entry name" value="Beta-barrel_OMP_2"/>
</dbReference>
<organism evidence="3 4">
    <name type="scientific">Pontibacter amylolyticus</name>
    <dbReference type="NCBI Taxonomy" id="1424080"/>
    <lineage>
        <taxon>Bacteria</taxon>
        <taxon>Pseudomonadati</taxon>
        <taxon>Bacteroidota</taxon>
        <taxon>Cytophagia</taxon>
        <taxon>Cytophagales</taxon>
        <taxon>Hymenobacteraceae</taxon>
        <taxon>Pontibacter</taxon>
    </lineage>
</organism>
<dbReference type="Pfam" id="PF13568">
    <property type="entry name" value="OMP_b-brl_2"/>
    <property type="match status" value="1"/>
</dbReference>
<dbReference type="Gene3D" id="2.40.160.20">
    <property type="match status" value="1"/>
</dbReference>
<comment type="caution">
    <text evidence="3">The sequence shown here is derived from an EMBL/GenBank/DDBJ whole genome shotgun (WGS) entry which is preliminary data.</text>
</comment>
<feature type="signal peptide" evidence="1">
    <location>
        <begin position="1"/>
        <end position="20"/>
    </location>
</feature>
<accession>A0ABQ1WAV3</accession>
<reference evidence="4" key="1">
    <citation type="journal article" date="2019" name="Int. J. Syst. Evol. Microbiol.">
        <title>The Global Catalogue of Microorganisms (GCM) 10K type strain sequencing project: providing services to taxonomists for standard genome sequencing and annotation.</title>
        <authorList>
            <consortium name="The Broad Institute Genomics Platform"/>
            <consortium name="The Broad Institute Genome Sequencing Center for Infectious Disease"/>
            <person name="Wu L."/>
            <person name="Ma J."/>
        </authorList>
    </citation>
    <scope>NUCLEOTIDE SEQUENCE [LARGE SCALE GENOMIC DNA]</scope>
    <source>
        <strain evidence="4">CGMCC 1.12749</strain>
    </source>
</reference>
<evidence type="ECO:0000256" key="1">
    <source>
        <dbReference type="SAM" id="SignalP"/>
    </source>
</evidence>
<protein>
    <recommendedName>
        <fullName evidence="2">Outer membrane protein beta-barrel domain-containing protein</fullName>
    </recommendedName>
</protein>
<keyword evidence="4" id="KW-1185">Reference proteome</keyword>